<dbReference type="SMART" id="SM00768">
    <property type="entry name" value="X8"/>
    <property type="match status" value="1"/>
</dbReference>
<dbReference type="Gene3D" id="1.20.58.1040">
    <property type="match status" value="1"/>
</dbReference>
<proteinExistence type="inferred from homology"/>
<protein>
    <recommendedName>
        <fullName evidence="13">X8 domain-containing protein</fullName>
    </recommendedName>
</protein>
<keyword evidence="15" id="KW-1185">Reference proteome</keyword>
<dbReference type="PROSITE" id="PS00587">
    <property type="entry name" value="GLYCOSYL_HYDROL_F17"/>
    <property type="match status" value="1"/>
</dbReference>
<keyword evidence="3" id="KW-1003">Cell membrane</keyword>
<evidence type="ECO:0000256" key="10">
    <source>
        <dbReference type="ARBA" id="ARBA00023295"/>
    </source>
</evidence>
<evidence type="ECO:0000256" key="12">
    <source>
        <dbReference type="RuleBase" id="RU004336"/>
    </source>
</evidence>
<keyword evidence="5" id="KW-0732">Signal</keyword>
<keyword evidence="9" id="KW-0325">Glycoprotein</keyword>
<organism evidence="14 15">
    <name type="scientific">Rhynchospora tenuis</name>
    <dbReference type="NCBI Taxonomy" id="198213"/>
    <lineage>
        <taxon>Eukaryota</taxon>
        <taxon>Viridiplantae</taxon>
        <taxon>Streptophyta</taxon>
        <taxon>Embryophyta</taxon>
        <taxon>Tracheophyta</taxon>
        <taxon>Spermatophyta</taxon>
        <taxon>Magnoliopsida</taxon>
        <taxon>Liliopsida</taxon>
        <taxon>Poales</taxon>
        <taxon>Cyperaceae</taxon>
        <taxon>Cyperoideae</taxon>
        <taxon>Rhynchosporeae</taxon>
        <taxon>Rhynchospora</taxon>
    </lineage>
</organism>
<accession>A0AAD6ELA5</accession>
<dbReference type="InterPro" id="IPR012946">
    <property type="entry name" value="X8"/>
</dbReference>
<dbReference type="GO" id="GO:0005975">
    <property type="term" value="P:carbohydrate metabolic process"/>
    <property type="evidence" value="ECO:0007669"/>
    <property type="project" value="InterPro"/>
</dbReference>
<dbReference type="InterPro" id="IPR017853">
    <property type="entry name" value="GH"/>
</dbReference>
<evidence type="ECO:0000256" key="5">
    <source>
        <dbReference type="ARBA" id="ARBA00022729"/>
    </source>
</evidence>
<dbReference type="GO" id="GO:0009506">
    <property type="term" value="C:plasmodesma"/>
    <property type="evidence" value="ECO:0007669"/>
    <property type="project" value="UniProtKB-ARBA"/>
</dbReference>
<gene>
    <name evidence="14" type="ORF">LUZ61_017710</name>
</gene>
<dbReference type="Proteomes" id="UP001210211">
    <property type="component" value="Unassembled WGS sequence"/>
</dbReference>
<sequence>MLDSVIFAMRKLSFNDVKLALAETGWPNGGDLDQIGANVYNAAVYNRNLARRMAGKPGTPARPGVDMPVFVFSLYNENRKPGQATERHWGMYYPNKKPVYQVDLSGKRPLESYPPLPLANNNSPYKGPIWCVFSGGKNVTQTELNGAMQDVCGQGNGTCNAIQPGGKCYKPNSLEVHASWAFNLYWQQSRKSGTACYFNGLAAQTAKDPSYGSCRFPSSLN</sequence>
<dbReference type="InterPro" id="IPR000490">
    <property type="entry name" value="Glyco_hydro_17"/>
</dbReference>
<dbReference type="GO" id="GO:0098552">
    <property type="term" value="C:side of membrane"/>
    <property type="evidence" value="ECO:0007669"/>
    <property type="project" value="UniProtKB-KW"/>
</dbReference>
<evidence type="ECO:0000313" key="14">
    <source>
        <dbReference type="EMBL" id="KAJ3688546.1"/>
    </source>
</evidence>
<reference evidence="14 15" key="1">
    <citation type="journal article" date="2022" name="Cell">
        <title>Repeat-based holocentromeres influence genome architecture and karyotype evolution.</title>
        <authorList>
            <person name="Hofstatter P.G."/>
            <person name="Thangavel G."/>
            <person name="Lux T."/>
            <person name="Neumann P."/>
            <person name="Vondrak T."/>
            <person name="Novak P."/>
            <person name="Zhang M."/>
            <person name="Costa L."/>
            <person name="Castellani M."/>
            <person name="Scott A."/>
            <person name="Toegelov H."/>
            <person name="Fuchs J."/>
            <person name="Mata-Sucre Y."/>
            <person name="Dias Y."/>
            <person name="Vanzela A.L.L."/>
            <person name="Huettel B."/>
            <person name="Almeida C.C.S."/>
            <person name="Simkova H."/>
            <person name="Souza G."/>
            <person name="Pedrosa-Harand A."/>
            <person name="Macas J."/>
            <person name="Mayer K.F.X."/>
            <person name="Houben A."/>
            <person name="Marques A."/>
        </authorList>
    </citation>
    <scope>NUCLEOTIDE SEQUENCE [LARGE SCALE GENOMIC DNA]</scope>
    <source>
        <strain evidence="14">RhyTen1mFocal</strain>
    </source>
</reference>
<evidence type="ECO:0000256" key="1">
    <source>
        <dbReference type="ARBA" id="ARBA00004609"/>
    </source>
</evidence>
<dbReference type="SUPFAM" id="SSF51445">
    <property type="entry name" value="(Trans)glycosidases"/>
    <property type="match status" value="1"/>
</dbReference>
<comment type="caution">
    <text evidence="14">The sequence shown here is derived from an EMBL/GenBank/DDBJ whole genome shotgun (WGS) entry which is preliminary data.</text>
</comment>
<evidence type="ECO:0000256" key="2">
    <source>
        <dbReference type="ARBA" id="ARBA00008773"/>
    </source>
</evidence>
<dbReference type="Pfam" id="PF00332">
    <property type="entry name" value="Glyco_hydro_17"/>
    <property type="match status" value="1"/>
</dbReference>
<dbReference type="FunFam" id="1.20.58.1040:FF:000001">
    <property type="entry name" value="Glucan endo-1,3-beta-glucosidase 4"/>
    <property type="match status" value="1"/>
</dbReference>
<evidence type="ECO:0000256" key="6">
    <source>
        <dbReference type="ARBA" id="ARBA00022801"/>
    </source>
</evidence>
<dbReference type="Pfam" id="PF07983">
    <property type="entry name" value="X8"/>
    <property type="match status" value="1"/>
</dbReference>
<comment type="subcellular location">
    <subcellularLocation>
        <location evidence="1">Cell membrane</location>
        <topology evidence="1">Lipid-anchor</topology>
        <topology evidence="1">GPI-anchor</topology>
    </subcellularLocation>
</comment>
<evidence type="ECO:0000313" key="15">
    <source>
        <dbReference type="Proteomes" id="UP001210211"/>
    </source>
</evidence>
<evidence type="ECO:0000256" key="3">
    <source>
        <dbReference type="ARBA" id="ARBA00022475"/>
    </source>
</evidence>
<comment type="similarity">
    <text evidence="2 11">Belongs to the glycosyl hydrolase 17 family.</text>
</comment>
<dbReference type="GO" id="GO:0004553">
    <property type="term" value="F:hydrolase activity, hydrolyzing O-glycosyl compounds"/>
    <property type="evidence" value="ECO:0007669"/>
    <property type="project" value="InterPro"/>
</dbReference>
<evidence type="ECO:0000256" key="7">
    <source>
        <dbReference type="ARBA" id="ARBA00023136"/>
    </source>
</evidence>
<keyword evidence="7" id="KW-0472">Membrane</keyword>
<dbReference type="InterPro" id="IPR044965">
    <property type="entry name" value="Glyco_hydro_17_plant"/>
</dbReference>
<evidence type="ECO:0000256" key="9">
    <source>
        <dbReference type="ARBA" id="ARBA00023180"/>
    </source>
</evidence>
<evidence type="ECO:0000256" key="11">
    <source>
        <dbReference type="RuleBase" id="RU004335"/>
    </source>
</evidence>
<dbReference type="Gene3D" id="3.20.20.80">
    <property type="entry name" value="Glycosidases"/>
    <property type="match status" value="1"/>
</dbReference>
<feature type="domain" description="X8" evidence="13">
    <location>
        <begin position="129"/>
        <end position="216"/>
    </location>
</feature>
<keyword evidence="4" id="KW-0336">GPI-anchor</keyword>
<evidence type="ECO:0000256" key="8">
    <source>
        <dbReference type="ARBA" id="ARBA00023157"/>
    </source>
</evidence>
<keyword evidence="8" id="KW-1015">Disulfide bond</keyword>
<keyword evidence="10 12" id="KW-0326">Glycosidase</keyword>
<name>A0AAD6ELA5_9POAL</name>
<evidence type="ECO:0000256" key="4">
    <source>
        <dbReference type="ARBA" id="ARBA00022622"/>
    </source>
</evidence>
<evidence type="ECO:0000259" key="13">
    <source>
        <dbReference type="SMART" id="SM00768"/>
    </source>
</evidence>
<keyword evidence="4" id="KW-0449">Lipoprotein</keyword>
<dbReference type="AlphaFoldDB" id="A0AAD6ELA5"/>
<dbReference type="GO" id="GO:0005886">
    <property type="term" value="C:plasma membrane"/>
    <property type="evidence" value="ECO:0007669"/>
    <property type="project" value="UniProtKB-SubCell"/>
</dbReference>
<dbReference type="PANTHER" id="PTHR32227">
    <property type="entry name" value="GLUCAN ENDO-1,3-BETA-GLUCOSIDASE BG1-RELATED-RELATED"/>
    <property type="match status" value="1"/>
</dbReference>
<keyword evidence="6 12" id="KW-0378">Hydrolase</keyword>
<dbReference type="EMBL" id="JAMRDG010000002">
    <property type="protein sequence ID" value="KAJ3688546.1"/>
    <property type="molecule type" value="Genomic_DNA"/>
</dbReference>